<sequence length="116" mass="13647">MKRYFARKTLCVHGHTHASSREASRCADLHLRERLGEITNLQVEPQFWFQIDGQPIKHLNGRRVGYKPDFTYTELPSQQDVAEDVKAKNGHMERDVPLRMAIFRHLFPHIELRVVK</sequence>
<organism evidence="1 2">
    <name type="scientific">Alteraurantiacibacter buctensis</name>
    <dbReference type="NCBI Taxonomy" id="1503981"/>
    <lineage>
        <taxon>Bacteria</taxon>
        <taxon>Pseudomonadati</taxon>
        <taxon>Pseudomonadota</taxon>
        <taxon>Alphaproteobacteria</taxon>
        <taxon>Sphingomonadales</taxon>
        <taxon>Erythrobacteraceae</taxon>
        <taxon>Alteraurantiacibacter</taxon>
    </lineage>
</organism>
<comment type="caution">
    <text evidence="1">The sequence shown here is derived from an EMBL/GenBank/DDBJ whole genome shotgun (WGS) entry which is preliminary data.</text>
</comment>
<dbReference type="InterPro" id="IPR009414">
    <property type="entry name" value="DUF1064"/>
</dbReference>
<dbReference type="AlphaFoldDB" id="A0A844Z2Z4"/>
<gene>
    <name evidence="1" type="ORF">GRI99_14740</name>
</gene>
<keyword evidence="2" id="KW-1185">Reference proteome</keyword>
<dbReference type="OrthoDB" id="7562115at2"/>
<protein>
    <submittedName>
        <fullName evidence="1">DUF1064 domain-containing protein</fullName>
    </submittedName>
</protein>
<evidence type="ECO:0000313" key="2">
    <source>
        <dbReference type="Proteomes" id="UP000466966"/>
    </source>
</evidence>
<dbReference type="Pfam" id="PF06356">
    <property type="entry name" value="DUF1064"/>
    <property type="match status" value="1"/>
</dbReference>
<name>A0A844Z2Z4_9SPHN</name>
<dbReference type="Proteomes" id="UP000466966">
    <property type="component" value="Unassembled WGS sequence"/>
</dbReference>
<proteinExistence type="predicted"/>
<reference evidence="1 2" key="1">
    <citation type="submission" date="2019-12" db="EMBL/GenBank/DDBJ databases">
        <title>Genomic-based taxomic classification of the family Erythrobacteraceae.</title>
        <authorList>
            <person name="Xu L."/>
        </authorList>
    </citation>
    <scope>NUCLEOTIDE SEQUENCE [LARGE SCALE GENOMIC DNA]</scope>
    <source>
        <strain evidence="1 2">M0322</strain>
    </source>
</reference>
<accession>A0A844Z2Z4</accession>
<dbReference type="EMBL" id="WTYV01000006">
    <property type="protein sequence ID" value="MXO72887.1"/>
    <property type="molecule type" value="Genomic_DNA"/>
</dbReference>
<evidence type="ECO:0000313" key="1">
    <source>
        <dbReference type="EMBL" id="MXO72887.1"/>
    </source>
</evidence>
<dbReference type="RefSeq" id="WP_160772818.1">
    <property type="nucleotide sequence ID" value="NZ_WTYV01000006.1"/>
</dbReference>